<feature type="compositionally biased region" description="Basic and acidic residues" evidence="3">
    <location>
        <begin position="69"/>
        <end position="78"/>
    </location>
</feature>
<dbReference type="InterPro" id="IPR016191">
    <property type="entry name" value="Ribonuclease/ribotoxin"/>
</dbReference>
<dbReference type="AlphaFoldDB" id="A0A8H3W734"/>
<keyword evidence="1" id="KW-0540">Nuclease</keyword>
<protein>
    <submittedName>
        <fullName evidence="4">Uncharacterized protein</fullName>
    </submittedName>
</protein>
<dbReference type="OrthoDB" id="4770332at2759"/>
<dbReference type="GO" id="GO:0016787">
    <property type="term" value="F:hydrolase activity"/>
    <property type="evidence" value="ECO:0007669"/>
    <property type="project" value="UniProtKB-KW"/>
</dbReference>
<organism evidence="4 5">
    <name type="scientific">Colletotrichum asianum</name>
    <dbReference type="NCBI Taxonomy" id="702518"/>
    <lineage>
        <taxon>Eukaryota</taxon>
        <taxon>Fungi</taxon>
        <taxon>Dikarya</taxon>
        <taxon>Ascomycota</taxon>
        <taxon>Pezizomycotina</taxon>
        <taxon>Sordariomycetes</taxon>
        <taxon>Hypocreomycetidae</taxon>
        <taxon>Glomerellales</taxon>
        <taxon>Glomerellaceae</taxon>
        <taxon>Colletotrichum</taxon>
        <taxon>Colletotrichum gloeosporioides species complex</taxon>
    </lineage>
</organism>
<dbReference type="InterPro" id="IPR000026">
    <property type="entry name" value="N1-like"/>
</dbReference>
<dbReference type="EMBL" id="WOWK01000081">
    <property type="protein sequence ID" value="KAF0320615.1"/>
    <property type="molecule type" value="Genomic_DNA"/>
</dbReference>
<accession>A0A8H3W734</accession>
<feature type="compositionally biased region" description="Basic and acidic residues" evidence="3">
    <location>
        <begin position="47"/>
        <end position="63"/>
    </location>
</feature>
<keyword evidence="2" id="KW-0378">Hydrolase</keyword>
<comment type="caution">
    <text evidence="4">The sequence shown here is derived from an EMBL/GenBank/DDBJ whole genome shotgun (WGS) entry which is preliminary data.</text>
</comment>
<dbReference type="SUPFAM" id="SSF53933">
    <property type="entry name" value="Microbial ribonucleases"/>
    <property type="match status" value="2"/>
</dbReference>
<dbReference type="Gene3D" id="3.10.450.30">
    <property type="entry name" value="Microbial ribonucleases"/>
    <property type="match status" value="2"/>
</dbReference>
<dbReference type="Proteomes" id="UP000434172">
    <property type="component" value="Unassembled WGS sequence"/>
</dbReference>
<sequence length="536" mass="60979">MSLNASRLQTRTSAPTGSRPRTPPIVPMNWASVVSPKAGRSVNHSENSFRSRIERQEEPEKAERRKSHDSHYSTECEEPEYKHLNAADIRRQVRQAPSEYYSRGTYPHAYRNKPPIPLQAEPAWTEFPMKPSPSKGDRGNNYTGGKPGPIRAIYNDADRDVFDNIAEATYAPDVHHPFGTLHQLLQDADTTLLYCVFRSHICNDVKHNEPDHVHPIVGLSSSVQGRAEIVELVRGLFCGFWSGGGNSASEHLEDSNMFWGDVLTIEVVALQDFVLNLELKSSKFCGRGLAVDIFRSWTMSLGTILKMSYSSNRHHFRSGTGSSTSSQTEVRTSRRQTAIIDVEDQREIHRSTLESRQGENCLDEQDLEHRRRRSPTPSHVSHPPVLHVLAEHNHVVISQYETDCDNPDYRFLLASDVRRQVRQAPSCHGGNYGYPHQYFNRERLPVRSEAPRYEHPIMPSPGEGREPDNWRPGLIPGPVRAIYNEDDRTVFEVGYHERSAVPSGPHVGARQSNTPFRLARYHPTIDYRDEDENRRS</sequence>
<evidence type="ECO:0000313" key="4">
    <source>
        <dbReference type="EMBL" id="KAF0320615.1"/>
    </source>
</evidence>
<keyword evidence="5" id="KW-1185">Reference proteome</keyword>
<dbReference type="GO" id="GO:0003723">
    <property type="term" value="F:RNA binding"/>
    <property type="evidence" value="ECO:0007669"/>
    <property type="project" value="InterPro"/>
</dbReference>
<feature type="region of interest" description="Disordered" evidence="3">
    <location>
        <begin position="1"/>
        <end position="78"/>
    </location>
</feature>
<feature type="compositionally biased region" description="Basic and acidic residues" evidence="3">
    <location>
        <begin position="346"/>
        <end position="357"/>
    </location>
</feature>
<proteinExistence type="predicted"/>
<gene>
    <name evidence="4" type="ORF">GQ607_012196</name>
</gene>
<dbReference type="Pfam" id="PF00545">
    <property type="entry name" value="Ribonuclease"/>
    <property type="match status" value="2"/>
</dbReference>
<evidence type="ECO:0000256" key="1">
    <source>
        <dbReference type="ARBA" id="ARBA00022722"/>
    </source>
</evidence>
<feature type="region of interest" description="Disordered" evidence="3">
    <location>
        <begin position="346"/>
        <end position="383"/>
    </location>
</feature>
<dbReference type="GO" id="GO:0004521">
    <property type="term" value="F:RNA endonuclease activity"/>
    <property type="evidence" value="ECO:0007669"/>
    <property type="project" value="InterPro"/>
</dbReference>
<feature type="compositionally biased region" description="Polar residues" evidence="3">
    <location>
        <begin position="1"/>
        <end position="16"/>
    </location>
</feature>
<name>A0A8H3W734_9PEZI</name>
<evidence type="ECO:0000313" key="5">
    <source>
        <dbReference type="Proteomes" id="UP000434172"/>
    </source>
</evidence>
<evidence type="ECO:0000256" key="3">
    <source>
        <dbReference type="SAM" id="MobiDB-lite"/>
    </source>
</evidence>
<feature type="region of interest" description="Disordered" evidence="3">
    <location>
        <begin position="314"/>
        <end position="334"/>
    </location>
</feature>
<reference evidence="4 5" key="1">
    <citation type="submission" date="2019-12" db="EMBL/GenBank/DDBJ databases">
        <title>A genome sequence resource for the geographically widespread anthracnose pathogen Colletotrichum asianum.</title>
        <authorList>
            <person name="Meng Y."/>
        </authorList>
    </citation>
    <scope>NUCLEOTIDE SEQUENCE [LARGE SCALE GENOMIC DNA]</scope>
    <source>
        <strain evidence="4 5">ICMP 18580</strain>
    </source>
</reference>
<evidence type="ECO:0000256" key="2">
    <source>
        <dbReference type="ARBA" id="ARBA00022801"/>
    </source>
</evidence>